<sequence>MKRSTAALTTCAALLGLVLAIRPLSTTPEMTSAMERLPVEAVPVLFADNRPKVKLYVFTSTETREDPLCDSLTRHT</sequence>
<gene>
    <name evidence="2" type="ORF">Ssi02_59560</name>
</gene>
<organism evidence="2 3">
    <name type="scientific">Sinosporangium siamense</name>
    <dbReference type="NCBI Taxonomy" id="1367973"/>
    <lineage>
        <taxon>Bacteria</taxon>
        <taxon>Bacillati</taxon>
        <taxon>Actinomycetota</taxon>
        <taxon>Actinomycetes</taxon>
        <taxon>Streptosporangiales</taxon>
        <taxon>Streptosporangiaceae</taxon>
        <taxon>Sinosporangium</taxon>
    </lineage>
</organism>
<keyword evidence="3" id="KW-1185">Reference proteome</keyword>
<evidence type="ECO:0000313" key="3">
    <source>
        <dbReference type="Proteomes" id="UP000606172"/>
    </source>
</evidence>
<dbReference type="AlphaFoldDB" id="A0A919RKX2"/>
<reference evidence="2" key="1">
    <citation type="submission" date="2021-01" db="EMBL/GenBank/DDBJ databases">
        <title>Whole genome shotgun sequence of Sinosporangium siamense NBRC 109515.</title>
        <authorList>
            <person name="Komaki H."/>
            <person name="Tamura T."/>
        </authorList>
    </citation>
    <scope>NUCLEOTIDE SEQUENCE</scope>
    <source>
        <strain evidence="2">NBRC 109515</strain>
    </source>
</reference>
<feature type="signal peptide" evidence="1">
    <location>
        <begin position="1"/>
        <end position="20"/>
    </location>
</feature>
<dbReference type="EMBL" id="BOOW01000037">
    <property type="protein sequence ID" value="GII95725.1"/>
    <property type="molecule type" value="Genomic_DNA"/>
</dbReference>
<dbReference type="Proteomes" id="UP000606172">
    <property type="component" value="Unassembled WGS sequence"/>
</dbReference>
<protein>
    <submittedName>
        <fullName evidence="2">Uncharacterized protein</fullName>
    </submittedName>
</protein>
<name>A0A919RKX2_9ACTN</name>
<feature type="chain" id="PRO_5039423043" evidence="1">
    <location>
        <begin position="21"/>
        <end position="76"/>
    </location>
</feature>
<keyword evidence="1" id="KW-0732">Signal</keyword>
<comment type="caution">
    <text evidence="2">The sequence shown here is derived from an EMBL/GenBank/DDBJ whole genome shotgun (WGS) entry which is preliminary data.</text>
</comment>
<evidence type="ECO:0000256" key="1">
    <source>
        <dbReference type="SAM" id="SignalP"/>
    </source>
</evidence>
<accession>A0A919RKX2</accession>
<evidence type="ECO:0000313" key="2">
    <source>
        <dbReference type="EMBL" id="GII95725.1"/>
    </source>
</evidence>
<dbReference type="RefSeq" id="WP_204030755.1">
    <property type="nucleotide sequence ID" value="NZ_BOOW01000037.1"/>
</dbReference>
<proteinExistence type="predicted"/>